<evidence type="ECO:0000256" key="2">
    <source>
        <dbReference type="ARBA" id="ARBA00004429"/>
    </source>
</evidence>
<keyword evidence="6 10" id="KW-0812">Transmembrane</keyword>
<evidence type="ECO:0000256" key="6">
    <source>
        <dbReference type="ARBA" id="ARBA00022692"/>
    </source>
</evidence>
<keyword evidence="5" id="KW-0997">Cell inner membrane</keyword>
<dbReference type="SUPFAM" id="SSF48452">
    <property type="entry name" value="TPR-like"/>
    <property type="match status" value="1"/>
</dbReference>
<feature type="domain" description="HemY N-terminal" evidence="11">
    <location>
        <begin position="30"/>
        <end position="132"/>
    </location>
</feature>
<dbReference type="UniPathway" id="UPA00252"/>
<keyword evidence="8 10" id="KW-0472">Membrane</keyword>
<comment type="pathway">
    <text evidence="3">Porphyrin-containing compound metabolism; protoheme biosynthesis.</text>
</comment>
<dbReference type="Gene3D" id="1.25.40.10">
    <property type="entry name" value="Tetratricopeptide repeat domain"/>
    <property type="match status" value="1"/>
</dbReference>
<evidence type="ECO:0000256" key="1">
    <source>
        <dbReference type="ARBA" id="ARBA00002962"/>
    </source>
</evidence>
<reference evidence="12" key="1">
    <citation type="submission" date="2020-01" db="EMBL/GenBank/DDBJ databases">
        <authorList>
            <person name="Meier V. D."/>
            <person name="Meier V D."/>
        </authorList>
    </citation>
    <scope>NUCLEOTIDE SEQUENCE</scope>
    <source>
        <strain evidence="12">HLG_WM_MAG_07</strain>
    </source>
</reference>
<dbReference type="NCBIfam" id="TIGR00540">
    <property type="entry name" value="TPR_hemY_coli"/>
    <property type="match status" value="1"/>
</dbReference>
<comment type="subcellular location">
    <subcellularLocation>
        <location evidence="2">Cell inner membrane</location>
        <topology evidence="2">Multi-pass membrane protein</topology>
    </subcellularLocation>
</comment>
<evidence type="ECO:0000256" key="3">
    <source>
        <dbReference type="ARBA" id="ARBA00004744"/>
    </source>
</evidence>
<dbReference type="GO" id="GO:0006779">
    <property type="term" value="P:porphyrin-containing compound biosynthetic process"/>
    <property type="evidence" value="ECO:0007669"/>
    <property type="project" value="UniProtKB-KW"/>
</dbReference>
<feature type="transmembrane region" description="Helical" evidence="10">
    <location>
        <begin position="44"/>
        <end position="68"/>
    </location>
</feature>
<evidence type="ECO:0000256" key="9">
    <source>
        <dbReference type="ARBA" id="ARBA00023244"/>
    </source>
</evidence>
<dbReference type="EMBL" id="CACVAY010000139">
    <property type="protein sequence ID" value="CAA6827090.1"/>
    <property type="molecule type" value="Genomic_DNA"/>
</dbReference>
<evidence type="ECO:0000313" key="12">
    <source>
        <dbReference type="EMBL" id="CAA6827090.1"/>
    </source>
</evidence>
<evidence type="ECO:0000256" key="7">
    <source>
        <dbReference type="ARBA" id="ARBA00022989"/>
    </source>
</evidence>
<name>A0A6S6UCI6_9GAMM</name>
<evidence type="ECO:0000256" key="5">
    <source>
        <dbReference type="ARBA" id="ARBA00022519"/>
    </source>
</evidence>
<dbReference type="Pfam" id="PF07219">
    <property type="entry name" value="HemY_N"/>
    <property type="match status" value="1"/>
</dbReference>
<keyword evidence="7 10" id="KW-1133">Transmembrane helix</keyword>
<evidence type="ECO:0000256" key="4">
    <source>
        <dbReference type="ARBA" id="ARBA00022475"/>
    </source>
</evidence>
<organism evidence="12">
    <name type="scientific">uncultured Thiotrichaceae bacterium</name>
    <dbReference type="NCBI Taxonomy" id="298394"/>
    <lineage>
        <taxon>Bacteria</taxon>
        <taxon>Pseudomonadati</taxon>
        <taxon>Pseudomonadota</taxon>
        <taxon>Gammaproteobacteria</taxon>
        <taxon>Thiotrichales</taxon>
        <taxon>Thiotrichaceae</taxon>
        <taxon>environmental samples</taxon>
    </lineage>
</organism>
<proteinExistence type="predicted"/>
<sequence length="424" mass="48012">MIITYILALLAVIAGTLWFFNYLLTHPEDLVLRWGEYTYEMTTAKAIAILLVTFITLYLFVRLITHLINTGSYLRKRKQLRLQRKSSQLLINGLIDLVEGDWEQAETTLTEDINNSPVPLLNYLAAARAADLLDSNTRRDNYLKCACDNTKGARTAVAISQAEMQLSSGQLEQARAGLITLLEEHPKHRYAKRLLAKSYYQQEDWKNLSSLLQASSKQQILKESEVEQFEDAALKGVFQMYANEDDLHKLKAEWKKLPSALKAKPYAILRYSKALIAAGDGPDAVKLISNTLNKHAWDNSLVEVYGTCEHKNLNHAITEAEKWLAEHDSNPNLLLALARLHGRNKLWGKARSLYESSLNLAPNSQGYLELAQLLEDTNDHENSQTCYRQGLIYSITGKGEALILKSKKEHIKEGYIIEEDIPVV</sequence>
<keyword evidence="9" id="KW-0627">Porphyrin biosynthesis</keyword>
<evidence type="ECO:0000256" key="10">
    <source>
        <dbReference type="SAM" id="Phobius"/>
    </source>
</evidence>
<dbReference type="InterPro" id="IPR010817">
    <property type="entry name" value="HemY_N"/>
</dbReference>
<comment type="function">
    <text evidence="1">Involved in a late step of protoheme IX synthesis.</text>
</comment>
<accession>A0A6S6UCI6</accession>
<dbReference type="InterPro" id="IPR011990">
    <property type="entry name" value="TPR-like_helical_dom_sf"/>
</dbReference>
<evidence type="ECO:0000259" key="11">
    <source>
        <dbReference type="Pfam" id="PF07219"/>
    </source>
</evidence>
<feature type="transmembrane region" description="Helical" evidence="10">
    <location>
        <begin position="5"/>
        <end position="24"/>
    </location>
</feature>
<dbReference type="AlphaFoldDB" id="A0A6S6UCI6"/>
<evidence type="ECO:0000256" key="8">
    <source>
        <dbReference type="ARBA" id="ARBA00023136"/>
    </source>
</evidence>
<gene>
    <name evidence="12" type="ORF">HELGO_WM8347</name>
</gene>
<keyword evidence="4" id="KW-1003">Cell membrane</keyword>
<dbReference type="GO" id="GO:0042168">
    <property type="term" value="P:heme metabolic process"/>
    <property type="evidence" value="ECO:0007669"/>
    <property type="project" value="InterPro"/>
</dbReference>
<protein>
    <submittedName>
        <fullName evidence="12">Heme biosynthesis protein HemY</fullName>
    </submittedName>
</protein>
<dbReference type="GO" id="GO:0005886">
    <property type="term" value="C:plasma membrane"/>
    <property type="evidence" value="ECO:0007669"/>
    <property type="project" value="UniProtKB-SubCell"/>
</dbReference>
<dbReference type="InterPro" id="IPR005254">
    <property type="entry name" value="Heme_biosyn_assoc_TPR_pro"/>
</dbReference>